<evidence type="ECO:0000313" key="3">
    <source>
        <dbReference type="Proteomes" id="UP000075288"/>
    </source>
</evidence>
<name>A0A150JPJ3_HEYCO</name>
<feature type="region of interest" description="Disordered" evidence="1">
    <location>
        <begin position="17"/>
        <end position="38"/>
    </location>
</feature>
<dbReference type="AlphaFoldDB" id="A0A150JPJ3"/>
<feature type="compositionally biased region" description="Basic residues" evidence="1">
    <location>
        <begin position="23"/>
        <end position="38"/>
    </location>
</feature>
<comment type="caution">
    <text evidence="2">The sequence shown here is derived from an EMBL/GenBank/DDBJ whole genome shotgun (WGS) entry which is preliminary data.</text>
</comment>
<evidence type="ECO:0000256" key="1">
    <source>
        <dbReference type="SAM" id="MobiDB-lite"/>
    </source>
</evidence>
<accession>A0A150JPJ3</accession>
<organism evidence="2 3">
    <name type="scientific">Heyndrickxia coagulans</name>
    <name type="common">Weizmannia coagulans</name>
    <dbReference type="NCBI Taxonomy" id="1398"/>
    <lineage>
        <taxon>Bacteria</taxon>
        <taxon>Bacillati</taxon>
        <taxon>Bacillota</taxon>
        <taxon>Bacilli</taxon>
        <taxon>Bacillales</taxon>
        <taxon>Bacillaceae</taxon>
        <taxon>Heyndrickxia</taxon>
    </lineage>
</organism>
<proteinExistence type="predicted"/>
<gene>
    <name evidence="2" type="ORF">B4098_2396</name>
</gene>
<dbReference type="EMBL" id="LQYG01000120">
    <property type="protein sequence ID" value="KYC58704.1"/>
    <property type="molecule type" value="Genomic_DNA"/>
</dbReference>
<sequence length="38" mass="4349">MRVFSLLQTSLHLARGSGPRCGKSAKKRRSATLRRFFK</sequence>
<dbReference type="Proteomes" id="UP000075288">
    <property type="component" value="Unassembled WGS sequence"/>
</dbReference>
<protein>
    <submittedName>
        <fullName evidence="2">Uncharacterized protein</fullName>
    </submittedName>
</protein>
<evidence type="ECO:0000313" key="2">
    <source>
        <dbReference type="EMBL" id="KYC58704.1"/>
    </source>
</evidence>
<reference evidence="2 3" key="1">
    <citation type="submission" date="2016-01" db="EMBL/GenBank/DDBJ databases">
        <title>Genome Sequences of Twelve Sporeforming Bacillus Species Isolated from Foods.</title>
        <authorList>
            <person name="Berendsen E.M."/>
            <person name="Wells-Bennik M.H."/>
            <person name="Krawcyk A.O."/>
            <person name="De Jong A."/>
            <person name="Holsappel S."/>
            <person name="Eijlander R.T."/>
            <person name="Kuipers O.P."/>
        </authorList>
    </citation>
    <scope>NUCLEOTIDE SEQUENCE [LARGE SCALE GENOMIC DNA]</scope>
    <source>
        <strain evidence="2 3">B4098</strain>
    </source>
</reference>